<protein>
    <submittedName>
        <fullName evidence="2">Carboxymuconolactone decarboxylase family protein</fullName>
    </submittedName>
</protein>
<feature type="domain" description="Carboxymuconolactone decarboxylase-like" evidence="1">
    <location>
        <begin position="18"/>
        <end position="94"/>
    </location>
</feature>
<dbReference type="SUPFAM" id="SSF69118">
    <property type="entry name" value="AhpD-like"/>
    <property type="match status" value="1"/>
</dbReference>
<sequence length="110" mass="11398">MLPEQVLSAVAHEDLPVLDTVFHMHLASMESCDLDARTFHLVRLAALVAADAPPASYLVHLPMAADAGVSLEDAQGVFVAIAPLVGTPKVTAAAGNVLRALGMAEALDSE</sequence>
<dbReference type="Pfam" id="PF02627">
    <property type="entry name" value="CMD"/>
    <property type="match status" value="1"/>
</dbReference>
<organism evidence="2 3">
    <name type="scientific">Acidiferrimicrobium australe</name>
    <dbReference type="NCBI Taxonomy" id="2664430"/>
    <lineage>
        <taxon>Bacteria</taxon>
        <taxon>Bacillati</taxon>
        <taxon>Actinomycetota</taxon>
        <taxon>Acidimicrobiia</taxon>
        <taxon>Acidimicrobiales</taxon>
        <taxon>Acidimicrobiaceae</taxon>
        <taxon>Acidiferrimicrobium</taxon>
    </lineage>
</organism>
<dbReference type="InterPro" id="IPR029032">
    <property type="entry name" value="AhpD-like"/>
</dbReference>
<reference evidence="2 3" key="1">
    <citation type="submission" date="2019-11" db="EMBL/GenBank/DDBJ databases">
        <title>Acidiferrimicrobium australis gen. nov., sp. nov., an acidophilic and obligately heterotrophic, member of the Actinobacteria that catalyses dissimilatory oxido- reduction of iron isolated from metal-rich acidic water in Chile.</title>
        <authorList>
            <person name="Gonzalez D."/>
            <person name="Huber K."/>
            <person name="Hedrich S."/>
            <person name="Rojas-Villalobos C."/>
            <person name="Quatrini R."/>
            <person name="Dinamarca M.A."/>
            <person name="Schwarz A."/>
            <person name="Canales C."/>
            <person name="Nancucheo I."/>
        </authorList>
    </citation>
    <scope>NUCLEOTIDE SEQUENCE [LARGE SCALE GENOMIC DNA]</scope>
    <source>
        <strain evidence="2 3">USS-CCA1</strain>
    </source>
</reference>
<gene>
    <name evidence="2" type="ORF">GHK86_05650</name>
</gene>
<name>A0ABW9QRQ2_9ACTN</name>
<dbReference type="Proteomes" id="UP000437736">
    <property type="component" value="Unassembled WGS sequence"/>
</dbReference>
<accession>A0ABW9QRQ2</accession>
<evidence type="ECO:0000259" key="1">
    <source>
        <dbReference type="Pfam" id="PF02627"/>
    </source>
</evidence>
<evidence type="ECO:0000313" key="3">
    <source>
        <dbReference type="Proteomes" id="UP000437736"/>
    </source>
</evidence>
<proteinExistence type="predicted"/>
<keyword evidence="3" id="KW-1185">Reference proteome</keyword>
<dbReference type="Gene3D" id="1.20.1290.10">
    <property type="entry name" value="AhpD-like"/>
    <property type="match status" value="1"/>
</dbReference>
<dbReference type="EMBL" id="WJHE01000246">
    <property type="protein sequence ID" value="MST32210.1"/>
    <property type="molecule type" value="Genomic_DNA"/>
</dbReference>
<evidence type="ECO:0000313" key="2">
    <source>
        <dbReference type="EMBL" id="MST32210.1"/>
    </source>
</evidence>
<comment type="caution">
    <text evidence="2">The sequence shown here is derived from an EMBL/GenBank/DDBJ whole genome shotgun (WGS) entry which is preliminary data.</text>
</comment>
<dbReference type="InterPro" id="IPR003779">
    <property type="entry name" value="CMD-like"/>
</dbReference>